<organism evidence="4 5">
    <name type="scientific">Bugula neritina</name>
    <name type="common">Brown bryozoan</name>
    <name type="synonym">Sertularia neritina</name>
    <dbReference type="NCBI Taxonomy" id="10212"/>
    <lineage>
        <taxon>Eukaryota</taxon>
        <taxon>Metazoa</taxon>
        <taxon>Spiralia</taxon>
        <taxon>Lophotrochozoa</taxon>
        <taxon>Bryozoa</taxon>
        <taxon>Gymnolaemata</taxon>
        <taxon>Cheilostomatida</taxon>
        <taxon>Flustrina</taxon>
        <taxon>Buguloidea</taxon>
        <taxon>Bugulidae</taxon>
        <taxon>Bugula</taxon>
    </lineage>
</organism>
<feature type="repeat" description="TPR" evidence="3">
    <location>
        <begin position="404"/>
        <end position="437"/>
    </location>
</feature>
<dbReference type="AlphaFoldDB" id="A0A7J7ISQ4"/>
<keyword evidence="5" id="KW-1185">Reference proteome</keyword>
<dbReference type="InterPro" id="IPR019734">
    <property type="entry name" value="TPR_rpt"/>
</dbReference>
<dbReference type="PANTHER" id="PTHR45641:SF19">
    <property type="entry name" value="NEPHROCYSTIN-3"/>
    <property type="match status" value="1"/>
</dbReference>
<dbReference type="PANTHER" id="PTHR45641">
    <property type="entry name" value="TETRATRICOPEPTIDE REPEAT PROTEIN (AFU_ORTHOLOGUE AFUA_6G03870)"/>
    <property type="match status" value="1"/>
</dbReference>
<evidence type="ECO:0000256" key="3">
    <source>
        <dbReference type="PROSITE-ProRule" id="PRU00339"/>
    </source>
</evidence>
<dbReference type="PROSITE" id="PS50005">
    <property type="entry name" value="TPR"/>
    <property type="match status" value="6"/>
</dbReference>
<protein>
    <submittedName>
        <fullName evidence="4">Uncharacterized protein</fullName>
    </submittedName>
</protein>
<sequence>MSENKNELIAYQHVKEKKYMKALEYYQRALEDCLQKPEPESAQRDEDVAKRYISVADMQLATGKFAEAKTNYLNALRIRERLYGNSQNRQGKIAQVYIDIGLVFKKLAKYQFSIQSINHAITILEIMYITEPYHPDICLAKCVMADISQDVCKFDKAVDLLKFAYDGFTQLCGTDNHPLMCEVLETMATINADVSQYNKSISLLHSALALAQKKQTQDYVVDPDVSKLMVSIASVYLKQGKYRDADQYIKDALTKDVEIFGEDNIIYNKVYTYHTFGEIKQAFGEYAVALKSYQTALGILKETFGENGQHPEIARVLDSIALVYQNLAQYPLAHEYHKKASDLRNIIYNTEDINGVHPDVADGLDAKASTYYQQCMYSKALALYSESLSIRETVYGEGVHFSIATSYRNLAATHMKMSNFSQAYESLNKCLVILKDKVFHRFPNHSVIAETLLELSECVSAKGEYETALDYCRQAQNIYTNESLGMSNHPNYAKSFASMGSVYQGQGKLLKAAEYHTKAFKAYKKSYNGSHREIGKSLLKVAFCKVELGKTGAAMVSCMEALEYLNSAGEHMKSHPDLALAFKMIALVSLKRGEHMQATEYLAKALAIYKDVYFTEGQGSHHETASCYDLLGQVYMCNGDIQSAERYILQACSTRKELAPNQCSQLDVADSYLSKGILNFEKRKYTEAIEEYRESLKIQIEVTGNERSLAAAKLHEFIGNVYNELHSTNQALDSYKLALKVREDAYGEGAENLEIANLLYNVGCMLIKLGEFSEAYNRLTKALMLLKKFLEVGSKSSLLASTYYHIAIIGHSVEGTDETAVLKYYYKASELYLELSKTHPQLSCIFENIGLIKFTQCSYTEALKLHMESLKQKKLNCSDETANISIAKIYDNIGTTQNRLGLYKEAFEHYSKSMNIKKQVYGEEAVCADIAKSNYYLGNALERLGAANDSRMHHINALTMYRIIHEKSPNHPDLARSNYSIGIALAASEDFDQAKEFFTESLKQIKAYYGDNLKSDSSVKGWLDIFNCYMGLGVMHYKQEEYESAADWLNDALQVIEVNYGIHPDYGLVKYLLGKVNTAQQNFQKAVNLFYAAIEVLTKFYVDHPYIANCFHGIGEVCEIQTKYYEAIDHYQTSFEMNKRLGDNHHNTLLFCDSMASIHRKLHEYSKCADYLFQALCIRREIYGSGIHEEIADNLEDIGNIYLIQNNKKQADHFLARAKKMNEHLKKLQR</sequence>
<feature type="repeat" description="TPR" evidence="3">
    <location>
        <begin position="756"/>
        <end position="789"/>
    </location>
</feature>
<dbReference type="OrthoDB" id="1658288at2759"/>
<accession>A0A7J7ISQ4</accession>
<evidence type="ECO:0000313" key="4">
    <source>
        <dbReference type="EMBL" id="KAF6016962.1"/>
    </source>
</evidence>
<dbReference type="SUPFAM" id="SSF48452">
    <property type="entry name" value="TPR-like"/>
    <property type="match status" value="6"/>
</dbReference>
<dbReference type="Proteomes" id="UP000593567">
    <property type="component" value="Unassembled WGS sequence"/>
</dbReference>
<gene>
    <name evidence="4" type="ORF">EB796_024724</name>
</gene>
<dbReference type="SMART" id="SM00028">
    <property type="entry name" value="TPR"/>
    <property type="match status" value="25"/>
</dbReference>
<evidence type="ECO:0000313" key="5">
    <source>
        <dbReference type="Proteomes" id="UP000593567"/>
    </source>
</evidence>
<reference evidence="4" key="1">
    <citation type="submission" date="2020-06" db="EMBL/GenBank/DDBJ databases">
        <title>Draft genome of Bugula neritina, a colonial animal packing powerful symbionts and potential medicines.</title>
        <authorList>
            <person name="Rayko M."/>
        </authorList>
    </citation>
    <scope>NUCLEOTIDE SEQUENCE [LARGE SCALE GENOMIC DNA]</scope>
    <source>
        <strain evidence="4">Kwan_BN1</strain>
    </source>
</reference>
<comment type="caution">
    <text evidence="4">The sequence shown here is derived from an EMBL/GenBank/DDBJ whole genome shotgun (WGS) entry which is preliminary data.</text>
</comment>
<dbReference type="Gene3D" id="1.25.40.10">
    <property type="entry name" value="Tetratricopeptide repeat domain"/>
    <property type="match status" value="9"/>
</dbReference>
<feature type="repeat" description="TPR" evidence="3">
    <location>
        <begin position="1026"/>
        <end position="1059"/>
    </location>
</feature>
<dbReference type="Pfam" id="PF13374">
    <property type="entry name" value="TPR_10"/>
    <property type="match status" value="2"/>
</dbReference>
<dbReference type="InterPro" id="IPR011990">
    <property type="entry name" value="TPR-like_helical_dom_sf"/>
</dbReference>
<feature type="repeat" description="TPR" evidence="3">
    <location>
        <begin position="669"/>
        <end position="702"/>
    </location>
</feature>
<evidence type="ECO:0000256" key="1">
    <source>
        <dbReference type="ARBA" id="ARBA00022737"/>
    </source>
</evidence>
<feature type="repeat" description="TPR" evidence="3">
    <location>
        <begin position="887"/>
        <end position="920"/>
    </location>
</feature>
<keyword evidence="2 3" id="KW-0802">TPR repeat</keyword>
<keyword evidence="1" id="KW-0677">Repeat</keyword>
<evidence type="ECO:0000256" key="2">
    <source>
        <dbReference type="ARBA" id="ARBA00022803"/>
    </source>
</evidence>
<feature type="repeat" description="TPR" evidence="3">
    <location>
        <begin position="712"/>
        <end position="745"/>
    </location>
</feature>
<dbReference type="Pfam" id="PF13424">
    <property type="entry name" value="TPR_12"/>
    <property type="match status" value="4"/>
</dbReference>
<dbReference type="EMBL" id="VXIV02003446">
    <property type="protein sequence ID" value="KAF6016962.1"/>
    <property type="molecule type" value="Genomic_DNA"/>
</dbReference>
<name>A0A7J7ISQ4_BUGNE</name>
<dbReference type="Pfam" id="PF13176">
    <property type="entry name" value="TPR_7"/>
    <property type="match status" value="1"/>
</dbReference>
<proteinExistence type="predicted"/>